<dbReference type="RefSeq" id="WP_355090384.1">
    <property type="nucleotide sequence ID" value="NZ_JBEXKW010000097.1"/>
</dbReference>
<keyword evidence="2" id="KW-0812">Transmembrane</keyword>
<accession>A0ABV3FP94</accession>
<feature type="transmembrane region" description="Helical" evidence="2">
    <location>
        <begin position="56"/>
        <end position="75"/>
    </location>
</feature>
<dbReference type="Gene3D" id="1.20.120.1220">
    <property type="match status" value="1"/>
</dbReference>
<evidence type="ECO:0000313" key="4">
    <source>
        <dbReference type="EMBL" id="MEV0707135.1"/>
    </source>
</evidence>
<comment type="similarity">
    <text evidence="1">Belongs to the peptidase A24 family.</text>
</comment>
<dbReference type="EMBL" id="JBFAKC010000002">
    <property type="protein sequence ID" value="MEV0707135.1"/>
    <property type="molecule type" value="Genomic_DNA"/>
</dbReference>
<evidence type="ECO:0000256" key="1">
    <source>
        <dbReference type="ARBA" id="ARBA00005801"/>
    </source>
</evidence>
<feature type="transmembrane region" description="Helical" evidence="2">
    <location>
        <begin position="27"/>
        <end position="44"/>
    </location>
</feature>
<dbReference type="GO" id="GO:0016787">
    <property type="term" value="F:hydrolase activity"/>
    <property type="evidence" value="ECO:0007669"/>
    <property type="project" value="UniProtKB-KW"/>
</dbReference>
<dbReference type="Pfam" id="PF01478">
    <property type="entry name" value="Peptidase_A24"/>
    <property type="match status" value="1"/>
</dbReference>
<proteinExistence type="inferred from homology"/>
<gene>
    <name evidence="4" type="ORF">AB0I48_06165</name>
</gene>
<dbReference type="PANTHER" id="PTHR30487">
    <property type="entry name" value="TYPE 4 PREPILIN-LIKE PROTEINS LEADER PEPTIDE-PROCESSING ENZYME"/>
    <property type="match status" value="1"/>
</dbReference>
<reference evidence="4 5" key="1">
    <citation type="submission" date="2024-06" db="EMBL/GenBank/DDBJ databases">
        <title>The Natural Products Discovery Center: Release of the First 8490 Sequenced Strains for Exploring Actinobacteria Biosynthetic Diversity.</title>
        <authorList>
            <person name="Kalkreuter E."/>
            <person name="Kautsar S.A."/>
            <person name="Yang D."/>
            <person name="Bader C.D."/>
            <person name="Teijaro C.N."/>
            <person name="Fluegel L."/>
            <person name="Davis C.M."/>
            <person name="Simpson J.R."/>
            <person name="Lauterbach L."/>
            <person name="Steele A.D."/>
            <person name="Gui C."/>
            <person name="Meng S."/>
            <person name="Li G."/>
            <person name="Viehrig K."/>
            <person name="Ye F."/>
            <person name="Su P."/>
            <person name="Kiefer A.F."/>
            <person name="Nichols A."/>
            <person name="Cepeda A.J."/>
            <person name="Yan W."/>
            <person name="Fan B."/>
            <person name="Jiang Y."/>
            <person name="Adhikari A."/>
            <person name="Zheng C.-J."/>
            <person name="Schuster L."/>
            <person name="Cowan T.M."/>
            <person name="Smanski M.J."/>
            <person name="Chevrette M.G."/>
            <person name="De Carvalho L.P.S."/>
            <person name="Shen B."/>
        </authorList>
    </citation>
    <scope>NUCLEOTIDE SEQUENCE [LARGE SCALE GENOMIC DNA]</scope>
    <source>
        <strain evidence="4 5">NPDC050403</strain>
    </source>
</reference>
<keyword evidence="4" id="KW-0378">Hydrolase</keyword>
<dbReference type="InterPro" id="IPR000045">
    <property type="entry name" value="Prepilin_IV_endopep_pep"/>
</dbReference>
<keyword evidence="2" id="KW-1133">Transmembrane helix</keyword>
<dbReference type="PANTHER" id="PTHR30487:SF0">
    <property type="entry name" value="PREPILIN LEADER PEPTIDASE_N-METHYLTRANSFERASE-RELATED"/>
    <property type="match status" value="1"/>
</dbReference>
<evidence type="ECO:0000313" key="5">
    <source>
        <dbReference type="Proteomes" id="UP001551695"/>
    </source>
</evidence>
<evidence type="ECO:0000256" key="2">
    <source>
        <dbReference type="SAM" id="Phobius"/>
    </source>
</evidence>
<sequence>MEPTALATLTAWCAVLGWFDLRHRRLPNSLTTTGAAAILGYALGTTRFTVAVTGGLLLAALYLAIHLLAPAALGAGDVKLAVGLGAASALGGAQAWVWAALGAPVLTAAAGVAVLAARRADHGVPHGPSMGLATLVALIATAS</sequence>
<keyword evidence="2" id="KW-0472">Membrane</keyword>
<organism evidence="4 5">
    <name type="scientific">Nocardia aurea</name>
    <dbReference type="NCBI Taxonomy" id="2144174"/>
    <lineage>
        <taxon>Bacteria</taxon>
        <taxon>Bacillati</taxon>
        <taxon>Actinomycetota</taxon>
        <taxon>Actinomycetes</taxon>
        <taxon>Mycobacteriales</taxon>
        <taxon>Nocardiaceae</taxon>
        <taxon>Nocardia</taxon>
    </lineage>
</organism>
<feature type="transmembrane region" description="Helical" evidence="2">
    <location>
        <begin position="95"/>
        <end position="117"/>
    </location>
</feature>
<keyword evidence="5" id="KW-1185">Reference proteome</keyword>
<feature type="domain" description="Prepilin type IV endopeptidase peptidase" evidence="3">
    <location>
        <begin position="9"/>
        <end position="109"/>
    </location>
</feature>
<dbReference type="Proteomes" id="UP001551695">
    <property type="component" value="Unassembled WGS sequence"/>
</dbReference>
<dbReference type="EC" id="3.4.23.-" evidence="4"/>
<protein>
    <submittedName>
        <fullName evidence="4">A24 family peptidase</fullName>
        <ecNumber evidence="4">3.4.23.-</ecNumber>
    </submittedName>
</protein>
<dbReference type="InterPro" id="IPR050882">
    <property type="entry name" value="Prepilin_peptidase/N-MTase"/>
</dbReference>
<evidence type="ECO:0000259" key="3">
    <source>
        <dbReference type="Pfam" id="PF01478"/>
    </source>
</evidence>
<comment type="caution">
    <text evidence="4">The sequence shown here is derived from an EMBL/GenBank/DDBJ whole genome shotgun (WGS) entry which is preliminary data.</text>
</comment>
<name>A0ABV3FP94_9NOCA</name>